<evidence type="ECO:0000313" key="1">
    <source>
        <dbReference type="EMBL" id="MBB5363623.1"/>
    </source>
</evidence>
<comment type="caution">
    <text evidence="1">The sequence shown here is derived from an EMBL/GenBank/DDBJ whole genome shotgun (WGS) entry which is preliminary data.</text>
</comment>
<gene>
    <name evidence="1" type="ORF">HNQ08_002729</name>
</gene>
<accession>A0A7W8JVK4</accession>
<sequence>MNVLHGVEHGNFPLRCSIAPQFFGVKDLWHVVFPQQAHEKGLGRFRLSVFLKQEVEDVAPLINRTPPPVLYPADLDAR</sequence>
<protein>
    <submittedName>
        <fullName evidence="1">Uncharacterized protein</fullName>
    </submittedName>
</protein>
<keyword evidence="2" id="KW-1185">Reference proteome</keyword>
<name>A0A7W8JVK4_9DEIO</name>
<proteinExistence type="predicted"/>
<dbReference type="AlphaFoldDB" id="A0A7W8JVK4"/>
<evidence type="ECO:0000313" key="2">
    <source>
        <dbReference type="Proteomes" id="UP000552709"/>
    </source>
</evidence>
<reference evidence="1 2" key="1">
    <citation type="submission" date="2020-08" db="EMBL/GenBank/DDBJ databases">
        <title>Genomic Encyclopedia of Type Strains, Phase IV (KMG-IV): sequencing the most valuable type-strain genomes for metagenomic binning, comparative biology and taxonomic classification.</title>
        <authorList>
            <person name="Goeker M."/>
        </authorList>
    </citation>
    <scope>NUCLEOTIDE SEQUENCE [LARGE SCALE GENOMIC DNA]</scope>
    <source>
        <strain evidence="1 2">DSM 27939</strain>
    </source>
</reference>
<organism evidence="1 2">
    <name type="scientific">Deinococcus humi</name>
    <dbReference type="NCBI Taxonomy" id="662880"/>
    <lineage>
        <taxon>Bacteria</taxon>
        <taxon>Thermotogati</taxon>
        <taxon>Deinococcota</taxon>
        <taxon>Deinococci</taxon>
        <taxon>Deinococcales</taxon>
        <taxon>Deinococcaceae</taxon>
        <taxon>Deinococcus</taxon>
    </lineage>
</organism>
<dbReference type="EMBL" id="JACHFL010000006">
    <property type="protein sequence ID" value="MBB5363623.1"/>
    <property type="molecule type" value="Genomic_DNA"/>
</dbReference>
<dbReference type="Proteomes" id="UP000552709">
    <property type="component" value="Unassembled WGS sequence"/>
</dbReference>